<name>A0A6L2K8A9_TANCI</name>
<organism evidence="1">
    <name type="scientific">Tanacetum cinerariifolium</name>
    <name type="common">Dalmatian daisy</name>
    <name type="synonym">Chrysanthemum cinerariifolium</name>
    <dbReference type="NCBI Taxonomy" id="118510"/>
    <lineage>
        <taxon>Eukaryota</taxon>
        <taxon>Viridiplantae</taxon>
        <taxon>Streptophyta</taxon>
        <taxon>Embryophyta</taxon>
        <taxon>Tracheophyta</taxon>
        <taxon>Spermatophyta</taxon>
        <taxon>Magnoliopsida</taxon>
        <taxon>eudicotyledons</taxon>
        <taxon>Gunneridae</taxon>
        <taxon>Pentapetalae</taxon>
        <taxon>asterids</taxon>
        <taxon>campanulids</taxon>
        <taxon>Asterales</taxon>
        <taxon>Asteraceae</taxon>
        <taxon>Asteroideae</taxon>
        <taxon>Anthemideae</taxon>
        <taxon>Anthemidinae</taxon>
        <taxon>Tanacetum</taxon>
    </lineage>
</organism>
<evidence type="ECO:0008006" key="2">
    <source>
        <dbReference type="Google" id="ProtNLM"/>
    </source>
</evidence>
<dbReference type="AlphaFoldDB" id="A0A6L2K8A9"/>
<dbReference type="EMBL" id="BKCJ010001918">
    <property type="protein sequence ID" value="GEU44957.1"/>
    <property type="molecule type" value="Genomic_DNA"/>
</dbReference>
<accession>A0A6L2K8A9</accession>
<comment type="caution">
    <text evidence="1">The sequence shown here is derived from an EMBL/GenBank/DDBJ whole genome shotgun (WGS) entry which is preliminary data.</text>
</comment>
<reference evidence="1" key="1">
    <citation type="journal article" date="2019" name="Sci. Rep.">
        <title>Draft genome of Tanacetum cinerariifolium, the natural source of mosquito coil.</title>
        <authorList>
            <person name="Yamashiro T."/>
            <person name="Shiraishi A."/>
            <person name="Satake H."/>
            <person name="Nakayama K."/>
        </authorList>
    </citation>
    <scope>NUCLEOTIDE SEQUENCE</scope>
</reference>
<gene>
    <name evidence="1" type="ORF">Tci_016935</name>
</gene>
<protein>
    <recommendedName>
        <fullName evidence="2">CCHC-type domain-containing protein</fullName>
    </recommendedName>
</protein>
<sequence length="479" mass="55082">MNEFDKFVAVEGESLTFVYERFTTLINVMDQNVFVLKKSPSTPTKKDTRNHDPLALVANFHAHSLKSHASLSYSHSPQPYYVTHPSPIIDYEDDYQREIQGDSQEDKLTTAMMVDIQSKNVSYARNGNRNAGIRTGIKQLMHEMCYNYNGKGHYARDCIKPRVRDVKYFREQLLLATKDKVRVHLDEEENDFMLDNAYGDNALEELNAAIDDPYVDNNSGKVEHDTNDHDQSLHDFESLINNVYDPHLQTVSGYENLKRLKKGIEAQPKMYDGEKLESNKLKVDYLIMRKLLKTSKKSRLNMKDKMIQLNYSKLNALYESFVPQTEIHVEQTYFSSPSTFNVSSESRPRLNCLNFQDSSEELNEIPSKEDLDNEEYYATRTLKVSDNSAANTLDNEDNHSYSSIIVEDHDVPQLVSSLEEPSTNEPTSLVLDNHSDEQVQEDVAELDGNTFINPFETHTFKEAESSSNYQDPSNIHELH</sequence>
<proteinExistence type="predicted"/>
<evidence type="ECO:0000313" key="1">
    <source>
        <dbReference type="EMBL" id="GEU44957.1"/>
    </source>
</evidence>